<feature type="compositionally biased region" description="Polar residues" evidence="1">
    <location>
        <begin position="626"/>
        <end position="654"/>
    </location>
</feature>
<feature type="compositionally biased region" description="Basic and acidic residues" evidence="1">
    <location>
        <begin position="655"/>
        <end position="667"/>
    </location>
</feature>
<organism evidence="2 3">
    <name type="scientific">Lithohypha guttulata</name>
    <dbReference type="NCBI Taxonomy" id="1690604"/>
    <lineage>
        <taxon>Eukaryota</taxon>
        <taxon>Fungi</taxon>
        <taxon>Dikarya</taxon>
        <taxon>Ascomycota</taxon>
        <taxon>Pezizomycotina</taxon>
        <taxon>Eurotiomycetes</taxon>
        <taxon>Chaetothyriomycetidae</taxon>
        <taxon>Chaetothyriales</taxon>
        <taxon>Trichomeriaceae</taxon>
        <taxon>Lithohypha</taxon>
    </lineage>
</organism>
<comment type="caution">
    <text evidence="2">The sequence shown here is derived from an EMBL/GenBank/DDBJ whole genome shotgun (WGS) entry which is preliminary data.</text>
</comment>
<feature type="compositionally biased region" description="Low complexity" evidence="1">
    <location>
        <begin position="458"/>
        <end position="473"/>
    </location>
</feature>
<evidence type="ECO:0000256" key="1">
    <source>
        <dbReference type="SAM" id="MobiDB-lite"/>
    </source>
</evidence>
<proteinExistence type="predicted"/>
<feature type="compositionally biased region" description="Polar residues" evidence="1">
    <location>
        <begin position="303"/>
        <end position="316"/>
    </location>
</feature>
<feature type="compositionally biased region" description="Basic and acidic residues" evidence="1">
    <location>
        <begin position="551"/>
        <end position="563"/>
    </location>
</feature>
<name>A0AAN7SZT0_9EURO</name>
<keyword evidence="3" id="KW-1185">Reference proteome</keyword>
<feature type="compositionally biased region" description="Basic and acidic residues" evidence="1">
    <location>
        <begin position="531"/>
        <end position="541"/>
    </location>
</feature>
<evidence type="ECO:0000313" key="2">
    <source>
        <dbReference type="EMBL" id="KAK5086362.1"/>
    </source>
</evidence>
<feature type="compositionally biased region" description="Basic and acidic residues" evidence="1">
    <location>
        <begin position="871"/>
        <end position="887"/>
    </location>
</feature>
<accession>A0AAN7SZT0</accession>
<dbReference type="EMBL" id="JAVRRJ010000003">
    <property type="protein sequence ID" value="KAK5086362.1"/>
    <property type="molecule type" value="Genomic_DNA"/>
</dbReference>
<reference evidence="2 3" key="1">
    <citation type="submission" date="2023-08" db="EMBL/GenBank/DDBJ databases">
        <title>Black Yeasts Isolated from many extreme environments.</title>
        <authorList>
            <person name="Coleine C."/>
            <person name="Stajich J.E."/>
            <person name="Selbmann L."/>
        </authorList>
    </citation>
    <scope>NUCLEOTIDE SEQUENCE [LARGE SCALE GENOMIC DNA]</scope>
    <source>
        <strain evidence="2 3">CCFEE 5910</strain>
    </source>
</reference>
<feature type="compositionally biased region" description="Basic and acidic residues" evidence="1">
    <location>
        <begin position="677"/>
        <end position="695"/>
    </location>
</feature>
<feature type="compositionally biased region" description="Basic and acidic residues" evidence="1">
    <location>
        <begin position="783"/>
        <end position="807"/>
    </location>
</feature>
<feature type="region of interest" description="Disordered" evidence="1">
    <location>
        <begin position="115"/>
        <end position="316"/>
    </location>
</feature>
<sequence>MDPENEDSDVSSSEADLRGFERPVGLPPAPSKQALENQQTLSDRLSELESIENRNIQRHDLLKEKRARMDGRIASHRAAQDAKIRAIMDARARRDTLIMQRRNREDISFQRFYEELEDEETSETPPTRPQEHIQYPPHPAERPPYGYYQSPITHHAPLPQHPYQPGPFYQQPGPAQSPPVTNQPRPTGMNAPPYGPNVPHEPSHMSTPAPVPNSTPQSGPQRQFASHYDTRPPPPAPNSSGFAAVNQPPPHSGFAAVNSRPPATASPDLEASASKDSVQKIHTKPIENTPARASTGEDKSPPGNGSSNKRTPSTTHPYQMSEAFANRHHHCERIDSLNRGIWTWYGPGGKDHPTEPSTEMYLRCNHDGCRRIDWRTVHGLQCHIVKNHEQPKGTIGSLEKALAAYGVPVKEVEEAEERDGLGTGGTMADPKNNKIRSRRLLAERRDMTPAETPITVKQQPPQRSISPSSILPSHKIEAGKQYQVPHDHKDSRAESTPTPMEPQVQFRPSTGFAAVNTGWRPVNAGAHKRQHSNDLEMRDGPHSQSIPQTQIKEKEQEKEDRGQISRPFWQAWPVGPAGTPSPTRSNIPAYTTPGWPGFQPTYNHQPQQLTSSQPQPSLGNPAPVVPQSSSSNISESKLVTEQSRDTVTSASRSSEAPRHDREPHKSQVEASTGCREVTPKREITDENHNEVEPAKDAVPVTGPHRVMPDTDMSSVGTDVQTNQEHEMRPEAPRHMDGVHKNEAAPPPYAKLEQPSKGIDAAHAAPAEEQRAPNSTAQAPAEIPAEKVQDRDAVMGDVKAVVEEDTKPAVKRSPQVSSRRIASRRESRRTSIATAASSKAGTEKSKEDDLDMPVSSRISADEDGDTIVVSKADVKEKKEDKAKDEDKLSTPSRRLPNGRFTRNKR</sequence>
<feature type="compositionally biased region" description="Low complexity" evidence="1">
    <location>
        <begin position="605"/>
        <end position="618"/>
    </location>
</feature>
<feature type="compositionally biased region" description="Polar residues" evidence="1">
    <location>
        <begin position="580"/>
        <end position="589"/>
    </location>
</feature>
<dbReference type="AlphaFoldDB" id="A0AAN7SZT0"/>
<feature type="region of interest" description="Disordered" evidence="1">
    <location>
        <begin position="450"/>
        <end position="904"/>
    </location>
</feature>
<feature type="compositionally biased region" description="Basic and acidic residues" evidence="1">
    <location>
        <begin position="723"/>
        <end position="742"/>
    </location>
</feature>
<feature type="compositionally biased region" description="Polar residues" evidence="1">
    <location>
        <begin position="212"/>
        <end position="224"/>
    </location>
</feature>
<feature type="region of interest" description="Disordered" evidence="1">
    <location>
        <begin position="1"/>
        <end position="41"/>
    </location>
</feature>
<evidence type="ECO:0000313" key="3">
    <source>
        <dbReference type="Proteomes" id="UP001309876"/>
    </source>
</evidence>
<gene>
    <name evidence="2" type="ORF">LTR05_003530</name>
</gene>
<protein>
    <submittedName>
        <fullName evidence="2">Uncharacterized protein</fullName>
    </submittedName>
</protein>
<dbReference type="Proteomes" id="UP001309876">
    <property type="component" value="Unassembled WGS sequence"/>
</dbReference>
<feature type="compositionally biased region" description="Polar residues" evidence="1">
    <location>
        <begin position="711"/>
        <end position="722"/>
    </location>
</feature>